<dbReference type="RefSeq" id="WP_104914622.1">
    <property type="nucleotide sequence ID" value="NZ_CP026847.1"/>
</dbReference>
<gene>
    <name evidence="1" type="ORF">FY536_04885</name>
</gene>
<accession>A0A7H1MME8</accession>
<evidence type="ECO:0000313" key="1">
    <source>
        <dbReference type="EMBL" id="QNT64634.1"/>
    </source>
</evidence>
<dbReference type="InterPro" id="IPR018580">
    <property type="entry name" value="Uncharacterised_YfhO"/>
</dbReference>
<dbReference type="Proteomes" id="UP000516446">
    <property type="component" value="Chromosome"/>
</dbReference>
<dbReference type="Pfam" id="PF09586">
    <property type="entry name" value="YfhO"/>
    <property type="match status" value="1"/>
</dbReference>
<keyword evidence="2" id="KW-1185">Reference proteome</keyword>
<dbReference type="PANTHER" id="PTHR38454:SF1">
    <property type="entry name" value="INTEGRAL MEMBRANE PROTEIN"/>
    <property type="match status" value="1"/>
</dbReference>
<dbReference type="EMBL" id="CP043431">
    <property type="protein sequence ID" value="QNT64634.1"/>
    <property type="molecule type" value="Genomic_DNA"/>
</dbReference>
<proteinExistence type="predicted"/>
<name>A0A7H1MME8_9LACO</name>
<organism evidence="1 2">
    <name type="scientific">Weissella koreensis</name>
    <dbReference type="NCBI Taxonomy" id="165096"/>
    <lineage>
        <taxon>Bacteria</taxon>
        <taxon>Bacillati</taxon>
        <taxon>Bacillota</taxon>
        <taxon>Bacilli</taxon>
        <taxon>Lactobacillales</taxon>
        <taxon>Lactobacillaceae</taxon>
        <taxon>Weissella</taxon>
    </lineage>
</organism>
<dbReference type="AlphaFoldDB" id="A0A7H1MME8"/>
<protein>
    <submittedName>
        <fullName evidence="1">YfhO family protein</fullName>
    </submittedName>
</protein>
<dbReference type="PANTHER" id="PTHR38454">
    <property type="entry name" value="INTEGRAL MEMBRANE PROTEIN-RELATED"/>
    <property type="match status" value="1"/>
</dbReference>
<reference evidence="1 2" key="1">
    <citation type="submission" date="2019-08" db="EMBL/GenBank/DDBJ databases">
        <authorList>
            <person name="Chang H.C."/>
            <person name="Mun S.Y."/>
        </authorList>
    </citation>
    <scope>NUCLEOTIDE SEQUENCE [LARGE SCALE GENOMIC DNA]</scope>
    <source>
        <strain evidence="1 2">SK</strain>
    </source>
</reference>
<evidence type="ECO:0000313" key="2">
    <source>
        <dbReference type="Proteomes" id="UP000516446"/>
    </source>
</evidence>
<sequence>MHKKTINLNPLQWRANTQSLWLSFLGPVIFIAGYFAFRGVAPFGDNTILTVDLGQQYIDFIAYLKDSLLQDPSRLLYSFSKGLGGNFYSDGAYYLFSPFNLLLLPFSKTGLPLGIFLVTILRYGLASLSMAWALRLMRWQNGFALSVFGSIYALSGWMLVNQLNVIWIDVVILLPLIVAFLERYLAGYSYWPYILLLSLAFICNYYMTYMAGLFLIFYFLWRLTWEPYSFYERLKLAGKFIFSSLMGIGLSTFVWLPTAMTLHNSKGQHFWENVKNVFDNTPVDLITKFFPGAFNFKQIETGLPNIFVGSLILILCWYFFTTKNVRWPTRIMGVVVTAFFVVSMLYQPLNVVWHGFSFPVWYPYRFSFVFIFWLIWLSASVWSPKIEFSKFQVISLAGLAIAAIGWIIYRIDQYEYLNLYQIGLGATIFTLILIGLTQIHKHPWWIAVIGLLVGIDMIINSVLTLNHLSYLSNSEYQTVVKTIQKNIDTLPHKSNDFYRVTKNFQRTKDDPMQFGYAGGSVFTSMLENQQSDLMATFGQPEGDNYIAYGGGTLISDSLLGMRYLLRLDQTTNQQIPSAMFNDNRYDAQENYKMISQQQGIQVTKNKNALPLIFASDPTVLNFKTHNDDPIKNQSDLWQSLLGSEDKAFQNINFSGAQAENLMTPETVTGAFLSKNNQKKNASLTLYYQKQASGPTYLTLGTALNSDNLELQVDGQIIYPIPAHRHTMIYTLPDNGQVGDQHQIKLILKTNTVWLQNVSLYAMRQDIWDKQAKQLQKQGIKYQTVKSNDIKGTINVPKGENVLMSTIPYSKNWSVSIDGREVNTVKVAGNFLGAVVSSGDHRIEYEYKVPLLHEGLFISIGFMIFLLGMSWSESSKRRHSLHE</sequence>